<dbReference type="AlphaFoldDB" id="A0AAJ7L5X3"/>
<protein>
    <submittedName>
        <fullName evidence="2">Uncharacterized protein LOC108864385</fullName>
    </submittedName>
</protein>
<reference evidence="2" key="1">
    <citation type="submission" date="2025-08" db="UniProtKB">
        <authorList>
            <consortium name="RefSeq"/>
        </authorList>
    </citation>
    <scope>IDENTIFICATION</scope>
</reference>
<evidence type="ECO:0000313" key="2">
    <source>
        <dbReference type="RefSeq" id="XP_018495422.1"/>
    </source>
</evidence>
<dbReference type="RefSeq" id="XP_018495422.1">
    <property type="nucleotide sequence ID" value="XM_018639906.1"/>
</dbReference>
<dbReference type="Proteomes" id="UP000694867">
    <property type="component" value="Unplaced"/>
</dbReference>
<organism evidence="1 2">
    <name type="scientific">Galendromus occidentalis</name>
    <name type="common">western predatory mite</name>
    <dbReference type="NCBI Taxonomy" id="34638"/>
    <lineage>
        <taxon>Eukaryota</taxon>
        <taxon>Metazoa</taxon>
        <taxon>Ecdysozoa</taxon>
        <taxon>Arthropoda</taxon>
        <taxon>Chelicerata</taxon>
        <taxon>Arachnida</taxon>
        <taxon>Acari</taxon>
        <taxon>Parasitiformes</taxon>
        <taxon>Mesostigmata</taxon>
        <taxon>Gamasina</taxon>
        <taxon>Phytoseioidea</taxon>
        <taxon>Phytoseiidae</taxon>
        <taxon>Typhlodrominae</taxon>
        <taxon>Galendromus</taxon>
    </lineage>
</organism>
<name>A0AAJ7L5X3_9ACAR</name>
<dbReference type="KEGG" id="goe:108864385"/>
<gene>
    <name evidence="2" type="primary">LOC108864385</name>
</gene>
<accession>A0AAJ7L5X3</accession>
<evidence type="ECO:0000313" key="1">
    <source>
        <dbReference type="Proteomes" id="UP000694867"/>
    </source>
</evidence>
<sequence length="396" mass="46792">MIIKGNCHNQLSSGYGVYYLGLKVSEQSVLDSMRLLFEKIKKGLWSDEKQYPEVHRTKFNQRFKHINLWSASVENSEVGDLGETFERFTKEEADSLDAIEVKFTRLKCKVIGERIYVGLQLHFDSQEVLLQLQDMVISRFRRFQNFEFAKPYDLHCSLLYVNTKFPLEKVERVVNEYSNEVKNFRATLKPFILSHRREILYEYPESLPTYFESGDKAPEWVSRSLCLMDFPEGNDDETIEILRSIARMSGYHEFADYMIEQCAWESKYYEKKRIVARFSSVRLRDDFQRYFMRYLASVNWELFGADVNPRYSADAKVGVYKALSREKDSLHFYAEQLCCKGLPKYRSKVDVVTLDLYLQQLNKPYKKHYFDSQSELDDLIEVLKKEIGIEFLSSVC</sequence>
<keyword evidence="1" id="KW-1185">Reference proteome</keyword>
<proteinExistence type="predicted"/>
<dbReference type="GeneID" id="108864385"/>